<dbReference type="PANTHER" id="PTHR10889:SF1">
    <property type="entry name" value="DEOXYRIBOSE-PHOSPHATE ALDOLASE"/>
    <property type="match status" value="1"/>
</dbReference>
<dbReference type="GeneID" id="30022825"/>
<comment type="caution">
    <text evidence="1">The sequence shown here is derived from an EMBL/GenBank/DDBJ whole genome shotgun (WGS) entry which is preliminary data.</text>
</comment>
<dbReference type="STRING" id="1081104.A0A167RMV0"/>
<dbReference type="SUPFAM" id="SSF51569">
    <property type="entry name" value="Aldolase"/>
    <property type="match status" value="1"/>
</dbReference>
<name>A0A167RMV0_CORFA</name>
<accession>A0A167RMV0</accession>
<sequence>MEELREDRIVQLCPICSDVGVAFVKTSTGYGFVKRADGLYECNGATAPHLKLLREHSGPGVQIKAADGVRTPDDLLHVMSLGMTRIGATATVTIMEEAVRRGITEQPSIVTFKPMQENSQ</sequence>
<dbReference type="GO" id="GO:0016052">
    <property type="term" value="P:carbohydrate catabolic process"/>
    <property type="evidence" value="ECO:0007669"/>
    <property type="project" value="TreeGrafter"/>
</dbReference>
<dbReference type="GO" id="GO:0009264">
    <property type="term" value="P:deoxyribonucleotide catabolic process"/>
    <property type="evidence" value="ECO:0007669"/>
    <property type="project" value="InterPro"/>
</dbReference>
<evidence type="ECO:0000313" key="1">
    <source>
        <dbReference type="EMBL" id="OAA58750.1"/>
    </source>
</evidence>
<dbReference type="EMBL" id="AZHB01000017">
    <property type="protein sequence ID" value="OAA58750.1"/>
    <property type="molecule type" value="Genomic_DNA"/>
</dbReference>
<dbReference type="GO" id="GO:0004139">
    <property type="term" value="F:deoxyribose-phosphate aldolase activity"/>
    <property type="evidence" value="ECO:0007669"/>
    <property type="project" value="InterPro"/>
</dbReference>
<dbReference type="GO" id="GO:0005737">
    <property type="term" value="C:cytoplasm"/>
    <property type="evidence" value="ECO:0007669"/>
    <property type="project" value="InterPro"/>
</dbReference>
<reference evidence="1 2" key="1">
    <citation type="journal article" date="2016" name="Genome Biol. Evol.">
        <title>Divergent and convergent evolution of fungal pathogenicity.</title>
        <authorList>
            <person name="Shang Y."/>
            <person name="Xiao G."/>
            <person name="Zheng P."/>
            <person name="Cen K."/>
            <person name="Zhan S."/>
            <person name="Wang C."/>
        </authorList>
    </citation>
    <scope>NUCLEOTIDE SEQUENCE [LARGE SCALE GENOMIC DNA]</scope>
    <source>
        <strain evidence="1 2">ARSEF 2679</strain>
    </source>
</reference>
<gene>
    <name evidence="1" type="ORF">ISF_06533</name>
</gene>
<dbReference type="OrthoDB" id="70823at2759"/>
<dbReference type="Gene3D" id="3.20.20.70">
    <property type="entry name" value="Aldolase class I"/>
    <property type="match status" value="1"/>
</dbReference>
<dbReference type="InterPro" id="IPR013785">
    <property type="entry name" value="Aldolase_TIM"/>
</dbReference>
<protein>
    <submittedName>
        <fullName evidence="1">Deoxyribose-phosphate aldolase</fullName>
    </submittedName>
</protein>
<keyword evidence="2" id="KW-1185">Reference proteome</keyword>
<evidence type="ECO:0000313" key="2">
    <source>
        <dbReference type="Proteomes" id="UP000076744"/>
    </source>
</evidence>
<dbReference type="InterPro" id="IPR011343">
    <property type="entry name" value="DeoC"/>
</dbReference>
<organism evidence="1 2">
    <name type="scientific">Cordyceps fumosorosea (strain ARSEF 2679)</name>
    <name type="common">Isaria fumosorosea</name>
    <dbReference type="NCBI Taxonomy" id="1081104"/>
    <lineage>
        <taxon>Eukaryota</taxon>
        <taxon>Fungi</taxon>
        <taxon>Dikarya</taxon>
        <taxon>Ascomycota</taxon>
        <taxon>Pezizomycotina</taxon>
        <taxon>Sordariomycetes</taxon>
        <taxon>Hypocreomycetidae</taxon>
        <taxon>Hypocreales</taxon>
        <taxon>Cordycipitaceae</taxon>
        <taxon>Cordyceps</taxon>
    </lineage>
</organism>
<dbReference type="Proteomes" id="UP000076744">
    <property type="component" value="Unassembled WGS sequence"/>
</dbReference>
<dbReference type="AlphaFoldDB" id="A0A167RMV0"/>
<proteinExistence type="predicted"/>
<dbReference type="PANTHER" id="PTHR10889">
    <property type="entry name" value="DEOXYRIBOSE-PHOSPHATE ALDOLASE"/>
    <property type="match status" value="1"/>
</dbReference>
<dbReference type="RefSeq" id="XP_018702625.1">
    <property type="nucleotide sequence ID" value="XM_018850137.1"/>
</dbReference>